<organism evidence="3 4">
    <name type="scientific">Piscinibacter aquaticus</name>
    <dbReference type="NCBI Taxonomy" id="392597"/>
    <lineage>
        <taxon>Bacteria</taxon>
        <taxon>Pseudomonadati</taxon>
        <taxon>Pseudomonadota</taxon>
        <taxon>Betaproteobacteria</taxon>
        <taxon>Burkholderiales</taxon>
        <taxon>Sphaerotilaceae</taxon>
        <taxon>Piscinibacter</taxon>
    </lineage>
</organism>
<protein>
    <submittedName>
        <fullName evidence="3">Uncharacterized protein</fullName>
    </submittedName>
</protein>
<keyword evidence="4" id="KW-1185">Reference proteome</keyword>
<dbReference type="Proteomes" id="UP000321832">
    <property type="component" value="Unassembled WGS sequence"/>
</dbReference>
<dbReference type="AlphaFoldDB" id="A0A5C6U2W4"/>
<evidence type="ECO:0000256" key="1">
    <source>
        <dbReference type="SAM" id="Coils"/>
    </source>
</evidence>
<comment type="caution">
    <text evidence="3">The sequence shown here is derived from an EMBL/GenBank/DDBJ whole genome shotgun (WGS) entry which is preliminary data.</text>
</comment>
<sequence>MIRAAVCLLALGAALASPVQAASDKLRIGIFGSGKGAGPLLTRAELRECPAIEAKVVEATPAAARDREQLEKEKAELIRQGDALKAELETLDRTSAEAIETYRAKVLARDKAIDEFDARSDAFNARVGALDADRAAFRQRCDNRRFDQADEAAIRKAK</sequence>
<proteinExistence type="predicted"/>
<feature type="coiled-coil region" evidence="1">
    <location>
        <begin position="67"/>
        <end position="94"/>
    </location>
</feature>
<feature type="signal peptide" evidence="2">
    <location>
        <begin position="1"/>
        <end position="21"/>
    </location>
</feature>
<evidence type="ECO:0000313" key="3">
    <source>
        <dbReference type="EMBL" id="TXC66321.1"/>
    </source>
</evidence>
<evidence type="ECO:0000313" key="4">
    <source>
        <dbReference type="Proteomes" id="UP000321832"/>
    </source>
</evidence>
<gene>
    <name evidence="3" type="ORF">FSC37_11860</name>
</gene>
<keyword evidence="1" id="KW-0175">Coiled coil</keyword>
<dbReference type="EMBL" id="VOPW01000001">
    <property type="protein sequence ID" value="TXC66321.1"/>
    <property type="molecule type" value="Genomic_DNA"/>
</dbReference>
<evidence type="ECO:0000256" key="2">
    <source>
        <dbReference type="SAM" id="SignalP"/>
    </source>
</evidence>
<feature type="chain" id="PRO_5022883306" evidence="2">
    <location>
        <begin position="22"/>
        <end position="158"/>
    </location>
</feature>
<keyword evidence="2" id="KW-0732">Signal</keyword>
<reference evidence="3 4" key="1">
    <citation type="submission" date="2019-08" db="EMBL/GenBank/DDBJ databases">
        <authorList>
            <person name="Khan S.A."/>
            <person name="Jeon C.O."/>
            <person name="Jeong S.E."/>
        </authorList>
    </citation>
    <scope>NUCLEOTIDE SEQUENCE [LARGE SCALE GENOMIC DNA]</scope>
    <source>
        <strain evidence="4">IMCC1728</strain>
    </source>
</reference>
<accession>A0A5C6U2W4</accession>
<name>A0A5C6U2W4_9BURK</name>